<accession>A0ABS3Z053</accession>
<dbReference type="RefSeq" id="WP_209141606.1">
    <property type="nucleotide sequence ID" value="NZ_JAGHKO010000010.1"/>
</dbReference>
<comment type="catalytic activity">
    <reaction evidence="5">
        <text>3'-dephospho-CoA + ATP = ADP + CoA + H(+)</text>
        <dbReference type="Rhea" id="RHEA:18245"/>
        <dbReference type="ChEBI" id="CHEBI:15378"/>
        <dbReference type="ChEBI" id="CHEBI:30616"/>
        <dbReference type="ChEBI" id="CHEBI:57287"/>
        <dbReference type="ChEBI" id="CHEBI:57328"/>
        <dbReference type="ChEBI" id="CHEBI:456216"/>
        <dbReference type="EC" id="2.7.1.24"/>
    </reaction>
</comment>
<dbReference type="PANTHER" id="PTHR10695:SF46">
    <property type="entry name" value="BIFUNCTIONAL COENZYME A SYNTHASE-RELATED"/>
    <property type="match status" value="1"/>
</dbReference>
<dbReference type="Pfam" id="PF01121">
    <property type="entry name" value="CoaE"/>
    <property type="match status" value="1"/>
</dbReference>
<evidence type="ECO:0000256" key="1">
    <source>
        <dbReference type="ARBA" id="ARBA00009018"/>
    </source>
</evidence>
<proteinExistence type="inferred from homology"/>
<comment type="caution">
    <text evidence="7">The sequence shown here is derived from an EMBL/GenBank/DDBJ whole genome shotgun (WGS) entry which is preliminary data.</text>
</comment>
<dbReference type="SUPFAM" id="SSF52540">
    <property type="entry name" value="P-loop containing nucleoside triphosphate hydrolases"/>
    <property type="match status" value="1"/>
</dbReference>
<keyword evidence="5" id="KW-0963">Cytoplasm</keyword>
<dbReference type="InterPro" id="IPR027417">
    <property type="entry name" value="P-loop_NTPase"/>
</dbReference>
<reference evidence="7 8" key="1">
    <citation type="submission" date="2021-03" db="EMBL/GenBank/DDBJ databases">
        <title>Assistant Professor.</title>
        <authorList>
            <person name="Huq M.A."/>
        </authorList>
    </citation>
    <scope>NUCLEOTIDE SEQUENCE [LARGE SCALE GENOMIC DNA]</scope>
    <source>
        <strain evidence="7 8">MAH-29</strain>
    </source>
</reference>
<keyword evidence="5 7" id="KW-0418">Kinase</keyword>
<keyword evidence="4 5" id="KW-0173">Coenzyme A biosynthesis</keyword>
<evidence type="ECO:0000313" key="8">
    <source>
        <dbReference type="Proteomes" id="UP000677244"/>
    </source>
</evidence>
<gene>
    <name evidence="5" type="primary">coaE</name>
    <name evidence="7" type="ORF">J7I42_24935</name>
</gene>
<dbReference type="Proteomes" id="UP000677244">
    <property type="component" value="Unassembled WGS sequence"/>
</dbReference>
<name>A0ABS3Z053_9BACT</name>
<comment type="pathway">
    <text evidence="5">Cofactor biosynthesis; coenzyme A biosynthesis; CoA from (R)-pantothenate: step 5/5.</text>
</comment>
<evidence type="ECO:0000313" key="7">
    <source>
        <dbReference type="EMBL" id="MBO9203554.1"/>
    </source>
</evidence>
<dbReference type="EC" id="2.7.1.24" evidence="5 6"/>
<evidence type="ECO:0000256" key="3">
    <source>
        <dbReference type="ARBA" id="ARBA00022840"/>
    </source>
</evidence>
<evidence type="ECO:0000256" key="4">
    <source>
        <dbReference type="ARBA" id="ARBA00022993"/>
    </source>
</evidence>
<sequence length="197" mass="22404">MLKIGLTGGIGSGKSTVAKVFEILGIPVYYADEAARRLMNEDEQLREQIIQHFGSSSYKNNQLDRPYIASQVFNNKEKLELMNSLVHPATIRDGEKWMQQQTSPYAIKEAAIIFESGTQDSLDYIIGVSAPTALRLLRAMKRDGSTREQVLARMSKQIQEPIKMRLCDFVIFNDDQRAVIPQVMELHEKLMKLARTK</sequence>
<protein>
    <recommendedName>
        <fullName evidence="5 6">Dephospho-CoA kinase</fullName>
        <ecNumber evidence="5 6">2.7.1.24</ecNumber>
    </recommendedName>
    <alternativeName>
        <fullName evidence="5">Dephosphocoenzyme A kinase</fullName>
    </alternativeName>
</protein>
<organism evidence="7 8">
    <name type="scientific">Niastella soli</name>
    <dbReference type="NCBI Taxonomy" id="2821487"/>
    <lineage>
        <taxon>Bacteria</taxon>
        <taxon>Pseudomonadati</taxon>
        <taxon>Bacteroidota</taxon>
        <taxon>Chitinophagia</taxon>
        <taxon>Chitinophagales</taxon>
        <taxon>Chitinophagaceae</taxon>
        <taxon>Niastella</taxon>
    </lineage>
</organism>
<dbReference type="NCBIfam" id="TIGR00152">
    <property type="entry name" value="dephospho-CoA kinase"/>
    <property type="match status" value="1"/>
</dbReference>
<keyword evidence="8" id="KW-1185">Reference proteome</keyword>
<dbReference type="InterPro" id="IPR001977">
    <property type="entry name" value="Depp_CoAkinase"/>
</dbReference>
<dbReference type="PROSITE" id="PS51219">
    <property type="entry name" value="DPCK"/>
    <property type="match status" value="1"/>
</dbReference>
<dbReference type="GO" id="GO:0004140">
    <property type="term" value="F:dephospho-CoA kinase activity"/>
    <property type="evidence" value="ECO:0007669"/>
    <property type="project" value="UniProtKB-EC"/>
</dbReference>
<comment type="similarity">
    <text evidence="1 5">Belongs to the CoaE family.</text>
</comment>
<keyword evidence="5 7" id="KW-0808">Transferase</keyword>
<comment type="subcellular location">
    <subcellularLocation>
        <location evidence="5">Cytoplasm</location>
    </subcellularLocation>
</comment>
<keyword evidence="2 5" id="KW-0547">Nucleotide-binding</keyword>
<keyword evidence="3 5" id="KW-0067">ATP-binding</keyword>
<dbReference type="Gene3D" id="3.40.50.300">
    <property type="entry name" value="P-loop containing nucleotide triphosphate hydrolases"/>
    <property type="match status" value="1"/>
</dbReference>
<feature type="binding site" evidence="5">
    <location>
        <begin position="11"/>
        <end position="16"/>
    </location>
    <ligand>
        <name>ATP</name>
        <dbReference type="ChEBI" id="CHEBI:30616"/>
    </ligand>
</feature>
<dbReference type="EMBL" id="JAGHKO010000010">
    <property type="protein sequence ID" value="MBO9203554.1"/>
    <property type="molecule type" value="Genomic_DNA"/>
</dbReference>
<evidence type="ECO:0000256" key="5">
    <source>
        <dbReference type="HAMAP-Rule" id="MF_00376"/>
    </source>
</evidence>
<dbReference type="CDD" id="cd02022">
    <property type="entry name" value="DPCK"/>
    <property type="match status" value="1"/>
</dbReference>
<comment type="function">
    <text evidence="5">Catalyzes the phosphorylation of the 3'-hydroxyl group of dephosphocoenzyme A to form coenzyme A.</text>
</comment>
<evidence type="ECO:0000256" key="6">
    <source>
        <dbReference type="NCBIfam" id="TIGR00152"/>
    </source>
</evidence>
<dbReference type="PANTHER" id="PTHR10695">
    <property type="entry name" value="DEPHOSPHO-COA KINASE-RELATED"/>
    <property type="match status" value="1"/>
</dbReference>
<evidence type="ECO:0000256" key="2">
    <source>
        <dbReference type="ARBA" id="ARBA00022741"/>
    </source>
</evidence>
<dbReference type="HAMAP" id="MF_00376">
    <property type="entry name" value="Dephospho_CoA_kinase"/>
    <property type="match status" value="1"/>
</dbReference>